<feature type="non-terminal residue" evidence="2">
    <location>
        <position position="113"/>
    </location>
</feature>
<dbReference type="Pfam" id="PF06985">
    <property type="entry name" value="HET"/>
    <property type="match status" value="1"/>
</dbReference>
<dbReference type="AlphaFoldDB" id="A0AA40CR79"/>
<dbReference type="InterPro" id="IPR052895">
    <property type="entry name" value="HetReg/Transcr_Mod"/>
</dbReference>
<accession>A0AA40CR79</accession>
<feature type="domain" description="Heterokaryon incompatibility" evidence="1">
    <location>
        <begin position="16"/>
        <end position="104"/>
    </location>
</feature>
<dbReference type="InterPro" id="IPR010730">
    <property type="entry name" value="HET"/>
</dbReference>
<organism evidence="2 3">
    <name type="scientific">Cercophora newfieldiana</name>
    <dbReference type="NCBI Taxonomy" id="92897"/>
    <lineage>
        <taxon>Eukaryota</taxon>
        <taxon>Fungi</taxon>
        <taxon>Dikarya</taxon>
        <taxon>Ascomycota</taxon>
        <taxon>Pezizomycotina</taxon>
        <taxon>Sordariomycetes</taxon>
        <taxon>Sordariomycetidae</taxon>
        <taxon>Sordariales</taxon>
        <taxon>Lasiosphaeriaceae</taxon>
        <taxon>Cercophora</taxon>
    </lineage>
</organism>
<comment type="caution">
    <text evidence="2">The sequence shown here is derived from an EMBL/GenBank/DDBJ whole genome shotgun (WGS) entry which is preliminary data.</text>
</comment>
<keyword evidence="3" id="KW-1185">Reference proteome</keyword>
<sequence>IRCSLINCSLDEAPPYDAISYCWGSPSPSHAVFADGASLPVPQSAQEILSSRAADLTTAGVRYRWLDAICIDQSSTSDKTQQVRLMRDIYGHAERTVVYLGEPSLSPAESFVL</sequence>
<evidence type="ECO:0000313" key="2">
    <source>
        <dbReference type="EMBL" id="KAK0648230.1"/>
    </source>
</evidence>
<evidence type="ECO:0000259" key="1">
    <source>
        <dbReference type="Pfam" id="PF06985"/>
    </source>
</evidence>
<dbReference type="PANTHER" id="PTHR24148:SF64">
    <property type="entry name" value="HETEROKARYON INCOMPATIBILITY DOMAIN-CONTAINING PROTEIN"/>
    <property type="match status" value="1"/>
</dbReference>
<feature type="non-terminal residue" evidence="2">
    <location>
        <position position="1"/>
    </location>
</feature>
<reference evidence="2" key="1">
    <citation type="submission" date="2023-06" db="EMBL/GenBank/DDBJ databases">
        <title>Genome-scale phylogeny and comparative genomics of the fungal order Sordariales.</title>
        <authorList>
            <consortium name="Lawrence Berkeley National Laboratory"/>
            <person name="Hensen N."/>
            <person name="Bonometti L."/>
            <person name="Westerberg I."/>
            <person name="Brannstrom I.O."/>
            <person name="Guillou S."/>
            <person name="Cros-Aarteil S."/>
            <person name="Calhoun S."/>
            <person name="Haridas S."/>
            <person name="Kuo A."/>
            <person name="Mondo S."/>
            <person name="Pangilinan J."/>
            <person name="Riley R."/>
            <person name="Labutti K."/>
            <person name="Andreopoulos B."/>
            <person name="Lipzen A."/>
            <person name="Chen C."/>
            <person name="Yanf M."/>
            <person name="Daum C."/>
            <person name="Ng V."/>
            <person name="Clum A."/>
            <person name="Steindorff A."/>
            <person name="Ohm R."/>
            <person name="Martin F."/>
            <person name="Silar P."/>
            <person name="Natvig D."/>
            <person name="Lalanne C."/>
            <person name="Gautier V."/>
            <person name="Ament-Velasquez S.L."/>
            <person name="Kruys A."/>
            <person name="Hutchinson M.I."/>
            <person name="Powell A.J."/>
            <person name="Barry K."/>
            <person name="Miller A.N."/>
            <person name="Grigoriev I.V."/>
            <person name="Debuchy R."/>
            <person name="Gladieux P."/>
            <person name="Thoren M.H."/>
            <person name="Johannesson H."/>
        </authorList>
    </citation>
    <scope>NUCLEOTIDE SEQUENCE</scope>
    <source>
        <strain evidence="2">SMH2532-1</strain>
    </source>
</reference>
<dbReference type="PANTHER" id="PTHR24148">
    <property type="entry name" value="ANKYRIN REPEAT DOMAIN-CONTAINING PROTEIN 39 HOMOLOG-RELATED"/>
    <property type="match status" value="1"/>
</dbReference>
<dbReference type="Proteomes" id="UP001174936">
    <property type="component" value="Unassembled WGS sequence"/>
</dbReference>
<dbReference type="EMBL" id="JAULSV010000003">
    <property type="protein sequence ID" value="KAK0648230.1"/>
    <property type="molecule type" value="Genomic_DNA"/>
</dbReference>
<name>A0AA40CR79_9PEZI</name>
<evidence type="ECO:0000313" key="3">
    <source>
        <dbReference type="Proteomes" id="UP001174936"/>
    </source>
</evidence>
<proteinExistence type="predicted"/>
<protein>
    <submittedName>
        <fullName evidence="2">Heterokaryon incompatibility protein-domain-containing protein</fullName>
    </submittedName>
</protein>
<gene>
    <name evidence="2" type="ORF">B0T16DRAFT_294118</name>
</gene>